<keyword evidence="2" id="KW-1185">Reference proteome</keyword>
<dbReference type="AlphaFoldDB" id="A0A4Z1GL91"/>
<name>A0A4Z1GL91_9HELO</name>
<reference evidence="1 2" key="1">
    <citation type="submission" date="2017-12" db="EMBL/GenBank/DDBJ databases">
        <title>Comparative genomics of Botrytis spp.</title>
        <authorList>
            <person name="Valero-Jimenez C.A."/>
            <person name="Tapia P."/>
            <person name="Veloso J."/>
            <person name="Silva-Moreno E."/>
            <person name="Staats M."/>
            <person name="Valdes J.H."/>
            <person name="Van Kan J.A.L."/>
        </authorList>
    </citation>
    <scope>NUCLEOTIDE SEQUENCE [LARGE SCALE GENOMIC DNA]</scope>
    <source>
        <strain evidence="1 2">Bh0001</strain>
    </source>
</reference>
<evidence type="ECO:0000313" key="1">
    <source>
        <dbReference type="EMBL" id="TGO37048.1"/>
    </source>
</evidence>
<evidence type="ECO:0008006" key="3">
    <source>
        <dbReference type="Google" id="ProtNLM"/>
    </source>
</evidence>
<sequence length="126" mass="14351">MFKWEWQEGQDLLRQDGPKEIELPADNAAALETILAIIHHQHNEIARNITASQVLEIAVAADKYDILDAMKLASATFLRSDTTDADDLIPLVAEVYLFRNARAFKSTRSKEESRKVIIFSRALRRN</sequence>
<organism evidence="1 2">
    <name type="scientific">Botrytis hyacinthi</name>
    <dbReference type="NCBI Taxonomy" id="278943"/>
    <lineage>
        <taxon>Eukaryota</taxon>
        <taxon>Fungi</taxon>
        <taxon>Dikarya</taxon>
        <taxon>Ascomycota</taxon>
        <taxon>Pezizomycotina</taxon>
        <taxon>Leotiomycetes</taxon>
        <taxon>Helotiales</taxon>
        <taxon>Sclerotiniaceae</taxon>
        <taxon>Botrytis</taxon>
    </lineage>
</organism>
<accession>A0A4Z1GL91</accession>
<proteinExistence type="predicted"/>
<evidence type="ECO:0000313" key="2">
    <source>
        <dbReference type="Proteomes" id="UP000297814"/>
    </source>
</evidence>
<dbReference type="Proteomes" id="UP000297814">
    <property type="component" value="Unassembled WGS sequence"/>
</dbReference>
<dbReference type="EMBL" id="PQXK01000107">
    <property type="protein sequence ID" value="TGO37048.1"/>
    <property type="molecule type" value="Genomic_DNA"/>
</dbReference>
<protein>
    <recommendedName>
        <fullName evidence="3">BTB domain-containing protein</fullName>
    </recommendedName>
</protein>
<dbReference type="Gene3D" id="3.30.710.10">
    <property type="entry name" value="Potassium Channel Kv1.1, Chain A"/>
    <property type="match status" value="1"/>
</dbReference>
<dbReference type="InterPro" id="IPR011333">
    <property type="entry name" value="SKP1/BTB/POZ_sf"/>
</dbReference>
<comment type="caution">
    <text evidence="1">The sequence shown here is derived from an EMBL/GenBank/DDBJ whole genome shotgun (WGS) entry which is preliminary data.</text>
</comment>
<gene>
    <name evidence="1" type="ORF">BHYA_0107g00130</name>
</gene>